<gene>
    <name evidence="2" type="ORF">HINF_LOCUS16705</name>
    <name evidence="3" type="ORF">HINF_LOCUS18989</name>
</gene>
<keyword evidence="1" id="KW-0103">Bromodomain</keyword>
<sequence length="329" mass="37975">METVPTPDANKGNKRLSTQQLLNLRALLDATKYIDQLLEQQPDQIVRLNLDQLAPLENALHISELLKMAEQQTAKKLPALKHVELTPFQQAINFVVAMFQKKQPDSSYSPSMFQNPLPDYLQNYYTTIKNPMCFLFIALRLKQTQIQGGIISGQIEFNYNPLLNYSESVYGSMLEQRNIYYSTQAETISALQRHINEIQRKPAPYKTLGDVIADVLLIACDCCYYNSQNQQHYNYGKQFYQDCKEFLQKNKLFPTWANGILDQDFLMKLNMHTEKNEFDTVNLDELSEKTLRDLAFSMGLVDNSVGRDRIGPDQMEQGVSFIKRRIGDF</sequence>
<name>A0AA86P1N9_9EUKA</name>
<proteinExistence type="predicted"/>
<dbReference type="EMBL" id="CATOUU010000424">
    <property type="protein sequence ID" value="CAI9929060.1"/>
    <property type="molecule type" value="Genomic_DNA"/>
</dbReference>
<evidence type="ECO:0000313" key="3">
    <source>
        <dbReference type="EMBL" id="CAL6004653.1"/>
    </source>
</evidence>
<evidence type="ECO:0000313" key="4">
    <source>
        <dbReference type="Proteomes" id="UP001642409"/>
    </source>
</evidence>
<dbReference type="AlphaFoldDB" id="A0AA86P1N9"/>
<dbReference type="SUPFAM" id="SSF47370">
    <property type="entry name" value="Bromodomain"/>
    <property type="match status" value="1"/>
</dbReference>
<protein>
    <submittedName>
        <fullName evidence="2">Uncharacterized protein</fullName>
    </submittedName>
</protein>
<reference evidence="2" key="1">
    <citation type="submission" date="2023-06" db="EMBL/GenBank/DDBJ databases">
        <authorList>
            <person name="Kurt Z."/>
        </authorList>
    </citation>
    <scope>NUCLEOTIDE SEQUENCE</scope>
</reference>
<comment type="caution">
    <text evidence="2">The sequence shown here is derived from an EMBL/GenBank/DDBJ whole genome shotgun (WGS) entry which is preliminary data.</text>
</comment>
<dbReference type="Proteomes" id="UP001642409">
    <property type="component" value="Unassembled WGS sequence"/>
</dbReference>
<dbReference type="Gene3D" id="1.20.920.10">
    <property type="entry name" value="Bromodomain-like"/>
    <property type="match status" value="1"/>
</dbReference>
<reference evidence="3 4" key="2">
    <citation type="submission" date="2024-07" db="EMBL/GenBank/DDBJ databases">
        <authorList>
            <person name="Akdeniz Z."/>
        </authorList>
    </citation>
    <scope>NUCLEOTIDE SEQUENCE [LARGE SCALE GENOMIC DNA]</scope>
</reference>
<organism evidence="2">
    <name type="scientific">Hexamita inflata</name>
    <dbReference type="NCBI Taxonomy" id="28002"/>
    <lineage>
        <taxon>Eukaryota</taxon>
        <taxon>Metamonada</taxon>
        <taxon>Diplomonadida</taxon>
        <taxon>Hexamitidae</taxon>
        <taxon>Hexamitinae</taxon>
        <taxon>Hexamita</taxon>
    </lineage>
</organism>
<keyword evidence="4" id="KW-1185">Reference proteome</keyword>
<dbReference type="InterPro" id="IPR036427">
    <property type="entry name" value="Bromodomain-like_sf"/>
</dbReference>
<evidence type="ECO:0000256" key="1">
    <source>
        <dbReference type="ARBA" id="ARBA00023117"/>
    </source>
</evidence>
<accession>A0AA86P1N9</accession>
<dbReference type="EMBL" id="CAXDID020000049">
    <property type="protein sequence ID" value="CAL6004653.1"/>
    <property type="molecule type" value="Genomic_DNA"/>
</dbReference>
<evidence type="ECO:0000313" key="2">
    <source>
        <dbReference type="EMBL" id="CAI9929060.1"/>
    </source>
</evidence>